<keyword evidence="2" id="KW-1185">Reference proteome</keyword>
<dbReference type="EMBL" id="JABSTU010000005">
    <property type="protein sequence ID" value="KAH8029498.1"/>
    <property type="molecule type" value="Genomic_DNA"/>
</dbReference>
<reference evidence="1" key="1">
    <citation type="journal article" date="2020" name="Cell">
        <title>Large-Scale Comparative Analyses of Tick Genomes Elucidate Their Genetic Diversity and Vector Capacities.</title>
        <authorList>
            <consortium name="Tick Genome and Microbiome Consortium (TIGMIC)"/>
            <person name="Jia N."/>
            <person name="Wang J."/>
            <person name="Shi W."/>
            <person name="Du L."/>
            <person name="Sun Y."/>
            <person name="Zhan W."/>
            <person name="Jiang J.F."/>
            <person name="Wang Q."/>
            <person name="Zhang B."/>
            <person name="Ji P."/>
            <person name="Bell-Sakyi L."/>
            <person name="Cui X.M."/>
            <person name="Yuan T.T."/>
            <person name="Jiang B.G."/>
            <person name="Yang W.F."/>
            <person name="Lam T.T."/>
            <person name="Chang Q.C."/>
            <person name="Ding S.J."/>
            <person name="Wang X.J."/>
            <person name="Zhu J.G."/>
            <person name="Ruan X.D."/>
            <person name="Zhao L."/>
            <person name="Wei J.T."/>
            <person name="Ye R.Z."/>
            <person name="Que T.C."/>
            <person name="Du C.H."/>
            <person name="Zhou Y.H."/>
            <person name="Cheng J.X."/>
            <person name="Dai P.F."/>
            <person name="Guo W.B."/>
            <person name="Han X.H."/>
            <person name="Huang E.J."/>
            <person name="Li L.F."/>
            <person name="Wei W."/>
            <person name="Gao Y.C."/>
            <person name="Liu J.Z."/>
            <person name="Shao H.Z."/>
            <person name="Wang X."/>
            <person name="Wang C.C."/>
            <person name="Yang T.C."/>
            <person name="Huo Q.B."/>
            <person name="Li W."/>
            <person name="Chen H.Y."/>
            <person name="Chen S.E."/>
            <person name="Zhou L.G."/>
            <person name="Ni X.B."/>
            <person name="Tian J.H."/>
            <person name="Sheng Y."/>
            <person name="Liu T."/>
            <person name="Pan Y.S."/>
            <person name="Xia L.Y."/>
            <person name="Li J."/>
            <person name="Zhao F."/>
            <person name="Cao W.C."/>
        </authorList>
    </citation>
    <scope>NUCLEOTIDE SEQUENCE</scope>
    <source>
        <strain evidence="1">Rmic-2018</strain>
    </source>
</reference>
<dbReference type="AlphaFoldDB" id="A0A9J6E5F6"/>
<comment type="caution">
    <text evidence="1">The sequence shown here is derived from an EMBL/GenBank/DDBJ whole genome shotgun (WGS) entry which is preliminary data.</text>
</comment>
<sequence length="103" mass="11710">MPPSGYPLLPRWTCMPQPYGQTKEGRLKADKAKQQQGALEAKQQTVTKETRVYIRIGDRSSHHNHGFEYVEAFSQNMDRNIAERIQMSAKKGITCASDVKKCL</sequence>
<dbReference type="Proteomes" id="UP000821866">
    <property type="component" value="Chromosome 3"/>
</dbReference>
<organism evidence="1 2">
    <name type="scientific">Rhipicephalus microplus</name>
    <name type="common">Cattle tick</name>
    <name type="synonym">Boophilus microplus</name>
    <dbReference type="NCBI Taxonomy" id="6941"/>
    <lineage>
        <taxon>Eukaryota</taxon>
        <taxon>Metazoa</taxon>
        <taxon>Ecdysozoa</taxon>
        <taxon>Arthropoda</taxon>
        <taxon>Chelicerata</taxon>
        <taxon>Arachnida</taxon>
        <taxon>Acari</taxon>
        <taxon>Parasitiformes</taxon>
        <taxon>Ixodida</taxon>
        <taxon>Ixodoidea</taxon>
        <taxon>Ixodidae</taxon>
        <taxon>Rhipicephalinae</taxon>
        <taxon>Rhipicephalus</taxon>
        <taxon>Boophilus</taxon>
    </lineage>
</organism>
<gene>
    <name evidence="1" type="ORF">HPB51_000748</name>
</gene>
<proteinExistence type="predicted"/>
<evidence type="ECO:0000313" key="1">
    <source>
        <dbReference type="EMBL" id="KAH8029498.1"/>
    </source>
</evidence>
<protein>
    <submittedName>
        <fullName evidence="1">Uncharacterized protein</fullName>
    </submittedName>
</protein>
<reference evidence="1" key="2">
    <citation type="submission" date="2021-09" db="EMBL/GenBank/DDBJ databases">
        <authorList>
            <person name="Jia N."/>
            <person name="Wang J."/>
            <person name="Shi W."/>
            <person name="Du L."/>
            <person name="Sun Y."/>
            <person name="Zhan W."/>
            <person name="Jiang J."/>
            <person name="Wang Q."/>
            <person name="Zhang B."/>
            <person name="Ji P."/>
            <person name="Sakyi L.B."/>
            <person name="Cui X."/>
            <person name="Yuan T."/>
            <person name="Jiang B."/>
            <person name="Yang W."/>
            <person name="Lam T.T.-Y."/>
            <person name="Chang Q."/>
            <person name="Ding S."/>
            <person name="Wang X."/>
            <person name="Zhu J."/>
            <person name="Ruan X."/>
            <person name="Zhao L."/>
            <person name="Wei J."/>
            <person name="Que T."/>
            <person name="Du C."/>
            <person name="Cheng J."/>
            <person name="Dai P."/>
            <person name="Han X."/>
            <person name="Huang E."/>
            <person name="Gao Y."/>
            <person name="Liu J."/>
            <person name="Shao H."/>
            <person name="Ye R."/>
            <person name="Li L."/>
            <person name="Wei W."/>
            <person name="Wang X."/>
            <person name="Wang C."/>
            <person name="Huo Q."/>
            <person name="Li W."/>
            <person name="Guo W."/>
            <person name="Chen H."/>
            <person name="Chen S."/>
            <person name="Zhou L."/>
            <person name="Zhou L."/>
            <person name="Ni X."/>
            <person name="Tian J."/>
            <person name="Zhou Y."/>
            <person name="Sheng Y."/>
            <person name="Liu T."/>
            <person name="Pan Y."/>
            <person name="Xia L."/>
            <person name="Li J."/>
            <person name="Zhao F."/>
            <person name="Cao W."/>
        </authorList>
    </citation>
    <scope>NUCLEOTIDE SEQUENCE</scope>
    <source>
        <strain evidence="1">Rmic-2018</strain>
        <tissue evidence="1">Larvae</tissue>
    </source>
</reference>
<name>A0A9J6E5F6_RHIMP</name>
<evidence type="ECO:0000313" key="2">
    <source>
        <dbReference type="Proteomes" id="UP000821866"/>
    </source>
</evidence>
<accession>A0A9J6E5F6</accession>